<dbReference type="SUPFAM" id="SSF48008">
    <property type="entry name" value="GntR ligand-binding domain-like"/>
    <property type="match status" value="1"/>
</dbReference>
<dbReference type="InterPro" id="IPR036388">
    <property type="entry name" value="WH-like_DNA-bd_sf"/>
</dbReference>
<proteinExistence type="predicted"/>
<dbReference type="SUPFAM" id="SSF46785">
    <property type="entry name" value="Winged helix' DNA-binding domain"/>
    <property type="match status" value="1"/>
</dbReference>
<dbReference type="Pfam" id="PF00392">
    <property type="entry name" value="GntR"/>
    <property type="match status" value="1"/>
</dbReference>
<dbReference type="EMBL" id="CP087164">
    <property type="protein sequence ID" value="UGS38193.1"/>
    <property type="molecule type" value="Genomic_DNA"/>
</dbReference>
<evidence type="ECO:0000259" key="4">
    <source>
        <dbReference type="PROSITE" id="PS50949"/>
    </source>
</evidence>
<evidence type="ECO:0000313" key="6">
    <source>
        <dbReference type="Proteomes" id="UP001162834"/>
    </source>
</evidence>
<dbReference type="Gene3D" id="1.20.120.530">
    <property type="entry name" value="GntR ligand-binding domain-like"/>
    <property type="match status" value="1"/>
</dbReference>
<gene>
    <name evidence="5" type="primary">lldR_3</name>
    <name evidence="5" type="ORF">DSM104329_04616</name>
</gene>
<dbReference type="InterPro" id="IPR011711">
    <property type="entry name" value="GntR_C"/>
</dbReference>
<dbReference type="PROSITE" id="PS50949">
    <property type="entry name" value="HTH_GNTR"/>
    <property type="match status" value="1"/>
</dbReference>
<dbReference type="PRINTS" id="PR00035">
    <property type="entry name" value="HTHGNTR"/>
</dbReference>
<dbReference type="GO" id="GO:0003677">
    <property type="term" value="F:DNA binding"/>
    <property type="evidence" value="ECO:0007669"/>
    <property type="project" value="UniProtKB-KW"/>
</dbReference>
<dbReference type="SMART" id="SM00895">
    <property type="entry name" value="FCD"/>
    <property type="match status" value="1"/>
</dbReference>
<keyword evidence="1" id="KW-0805">Transcription regulation</keyword>
<keyword evidence="2" id="KW-0238">DNA-binding</keyword>
<dbReference type="SMART" id="SM00345">
    <property type="entry name" value="HTH_GNTR"/>
    <property type="match status" value="1"/>
</dbReference>
<dbReference type="AlphaFoldDB" id="A0A9E6Y1U1"/>
<dbReference type="CDD" id="cd07377">
    <property type="entry name" value="WHTH_GntR"/>
    <property type="match status" value="1"/>
</dbReference>
<dbReference type="InterPro" id="IPR036390">
    <property type="entry name" value="WH_DNA-bd_sf"/>
</dbReference>
<dbReference type="KEGG" id="sbae:DSM104329_04616"/>
<evidence type="ECO:0000256" key="2">
    <source>
        <dbReference type="ARBA" id="ARBA00023125"/>
    </source>
</evidence>
<sequence>MAPAQLGGGAVPIRRVRKAFEQVAEQLRELITSGVLGPGQRLPTEAMLAAEFGVSRATVREALRLLSAQGLVRTAKGTGGGSYVNVPTVAGVSELLSSNLGLMSASAGLRLDDFLEARELIEVPATRLATLRSSPDEVRALRDTVPGDPLSLSVEQQFVHNRDFHFRLVQASGNPLLSIAAQPIFVVLQTHLQRSKLPRSALQAINDEHQEIALAMESGDADAAEEAMRRHLRSLRPGYERTWSGAKR</sequence>
<evidence type="ECO:0000256" key="1">
    <source>
        <dbReference type="ARBA" id="ARBA00023015"/>
    </source>
</evidence>
<dbReference type="InterPro" id="IPR000524">
    <property type="entry name" value="Tscrpt_reg_HTH_GntR"/>
</dbReference>
<dbReference type="PANTHER" id="PTHR43537">
    <property type="entry name" value="TRANSCRIPTIONAL REGULATOR, GNTR FAMILY"/>
    <property type="match status" value="1"/>
</dbReference>
<organism evidence="5 6">
    <name type="scientific">Capillimicrobium parvum</name>
    <dbReference type="NCBI Taxonomy" id="2884022"/>
    <lineage>
        <taxon>Bacteria</taxon>
        <taxon>Bacillati</taxon>
        <taxon>Actinomycetota</taxon>
        <taxon>Thermoleophilia</taxon>
        <taxon>Solirubrobacterales</taxon>
        <taxon>Capillimicrobiaceae</taxon>
        <taxon>Capillimicrobium</taxon>
    </lineage>
</organism>
<dbReference type="GO" id="GO:0003700">
    <property type="term" value="F:DNA-binding transcription factor activity"/>
    <property type="evidence" value="ECO:0007669"/>
    <property type="project" value="InterPro"/>
</dbReference>
<dbReference type="PANTHER" id="PTHR43537:SF5">
    <property type="entry name" value="UXU OPERON TRANSCRIPTIONAL REGULATOR"/>
    <property type="match status" value="1"/>
</dbReference>
<reference evidence="5" key="1">
    <citation type="journal article" date="2022" name="Int. J. Syst. Evol. Microbiol.">
        <title>Pseudomonas aegrilactucae sp. nov. and Pseudomonas morbosilactucae sp. nov., pathogens causing bacterial rot of lettuce in Japan.</title>
        <authorList>
            <person name="Sawada H."/>
            <person name="Fujikawa T."/>
            <person name="Satou M."/>
        </authorList>
    </citation>
    <scope>NUCLEOTIDE SEQUENCE</scope>
    <source>
        <strain evidence="5">0166_1</strain>
    </source>
</reference>
<accession>A0A9E6Y1U1</accession>
<dbReference type="RefSeq" id="WP_259312222.1">
    <property type="nucleotide sequence ID" value="NZ_CP087164.1"/>
</dbReference>
<protein>
    <submittedName>
        <fullName evidence="5">L-lactate dehydrogenase operon regulatory protein</fullName>
    </submittedName>
</protein>
<keyword evidence="6" id="KW-1185">Reference proteome</keyword>
<name>A0A9E6Y1U1_9ACTN</name>
<dbReference type="InterPro" id="IPR008920">
    <property type="entry name" value="TF_FadR/GntR_C"/>
</dbReference>
<evidence type="ECO:0000256" key="3">
    <source>
        <dbReference type="ARBA" id="ARBA00023163"/>
    </source>
</evidence>
<dbReference type="Pfam" id="PF07729">
    <property type="entry name" value="FCD"/>
    <property type="match status" value="1"/>
</dbReference>
<feature type="domain" description="HTH gntR-type" evidence="4">
    <location>
        <begin position="17"/>
        <end position="87"/>
    </location>
</feature>
<dbReference type="Proteomes" id="UP001162834">
    <property type="component" value="Chromosome"/>
</dbReference>
<dbReference type="Gene3D" id="1.10.10.10">
    <property type="entry name" value="Winged helix-like DNA-binding domain superfamily/Winged helix DNA-binding domain"/>
    <property type="match status" value="1"/>
</dbReference>
<evidence type="ECO:0000313" key="5">
    <source>
        <dbReference type="EMBL" id="UGS38193.1"/>
    </source>
</evidence>
<keyword evidence="3" id="KW-0804">Transcription</keyword>